<keyword evidence="3" id="KW-1185">Reference proteome</keyword>
<dbReference type="EMBL" id="JAYWIO010000002">
    <property type="protein sequence ID" value="KAK7282989.1"/>
    <property type="molecule type" value="Genomic_DNA"/>
</dbReference>
<protein>
    <submittedName>
        <fullName evidence="2">Uncharacterized protein</fullName>
    </submittedName>
</protein>
<dbReference type="Proteomes" id="UP001372338">
    <property type="component" value="Unassembled WGS sequence"/>
</dbReference>
<name>A0AAN9IMZ3_CROPI</name>
<dbReference type="AlphaFoldDB" id="A0AAN9IMZ3"/>
<feature type="compositionally biased region" description="Polar residues" evidence="1">
    <location>
        <begin position="128"/>
        <end position="141"/>
    </location>
</feature>
<evidence type="ECO:0000313" key="2">
    <source>
        <dbReference type="EMBL" id="KAK7282989.1"/>
    </source>
</evidence>
<sequence length="148" mass="16804">MEVNRYLRRGLPEELLHSKARTRDQLVKKPSELPLDQPTLLMSIDENNTRPLKRVTGYLYDKEALKQLEAKGLTRHAWEDLSCIGTRKFYKGDMYGKFREELEAAESEIGTIKGVIVPFEIEGQHATLSSNGAISETTSGSKELDKNH</sequence>
<reference evidence="2 3" key="1">
    <citation type="submission" date="2024-01" db="EMBL/GenBank/DDBJ databases">
        <title>The genomes of 5 underutilized Papilionoideae crops provide insights into root nodulation and disease resistanc.</title>
        <authorList>
            <person name="Yuan L."/>
        </authorList>
    </citation>
    <scope>NUCLEOTIDE SEQUENCE [LARGE SCALE GENOMIC DNA]</scope>
    <source>
        <strain evidence="2">ZHUSHIDOU_FW_LH</strain>
        <tissue evidence="2">Leaf</tissue>
    </source>
</reference>
<accession>A0AAN9IMZ3</accession>
<gene>
    <name evidence="2" type="ORF">RIF29_12160</name>
</gene>
<comment type="caution">
    <text evidence="2">The sequence shown here is derived from an EMBL/GenBank/DDBJ whole genome shotgun (WGS) entry which is preliminary data.</text>
</comment>
<evidence type="ECO:0000313" key="3">
    <source>
        <dbReference type="Proteomes" id="UP001372338"/>
    </source>
</evidence>
<evidence type="ECO:0000256" key="1">
    <source>
        <dbReference type="SAM" id="MobiDB-lite"/>
    </source>
</evidence>
<proteinExistence type="predicted"/>
<feature type="region of interest" description="Disordered" evidence="1">
    <location>
        <begin position="128"/>
        <end position="148"/>
    </location>
</feature>
<organism evidence="2 3">
    <name type="scientific">Crotalaria pallida</name>
    <name type="common">Smooth rattlebox</name>
    <name type="synonym">Crotalaria striata</name>
    <dbReference type="NCBI Taxonomy" id="3830"/>
    <lineage>
        <taxon>Eukaryota</taxon>
        <taxon>Viridiplantae</taxon>
        <taxon>Streptophyta</taxon>
        <taxon>Embryophyta</taxon>
        <taxon>Tracheophyta</taxon>
        <taxon>Spermatophyta</taxon>
        <taxon>Magnoliopsida</taxon>
        <taxon>eudicotyledons</taxon>
        <taxon>Gunneridae</taxon>
        <taxon>Pentapetalae</taxon>
        <taxon>rosids</taxon>
        <taxon>fabids</taxon>
        <taxon>Fabales</taxon>
        <taxon>Fabaceae</taxon>
        <taxon>Papilionoideae</taxon>
        <taxon>50 kb inversion clade</taxon>
        <taxon>genistoids sensu lato</taxon>
        <taxon>core genistoids</taxon>
        <taxon>Crotalarieae</taxon>
        <taxon>Crotalaria</taxon>
    </lineage>
</organism>